<protein>
    <submittedName>
        <fullName evidence="3">Unannotated protein</fullName>
    </submittedName>
</protein>
<evidence type="ECO:0000256" key="1">
    <source>
        <dbReference type="ARBA" id="ARBA00022962"/>
    </source>
</evidence>
<proteinExistence type="predicted"/>
<dbReference type="PROSITE" id="PS51278">
    <property type="entry name" value="GATASE_TYPE_2"/>
    <property type="match status" value="1"/>
</dbReference>
<keyword evidence="1" id="KW-0315">Glutamine amidotransferase</keyword>
<gene>
    <name evidence="3" type="ORF">UFOPK2139_00225</name>
</gene>
<dbReference type="Gene3D" id="3.60.20.10">
    <property type="entry name" value="Glutamine Phosphoribosylpyrophosphate, subunit 1, domain 1"/>
    <property type="match status" value="1"/>
</dbReference>
<dbReference type="CDD" id="cd01908">
    <property type="entry name" value="YafJ"/>
    <property type="match status" value="1"/>
</dbReference>
<reference evidence="3" key="1">
    <citation type="submission" date="2020-05" db="EMBL/GenBank/DDBJ databases">
        <authorList>
            <person name="Chiriac C."/>
            <person name="Salcher M."/>
            <person name="Ghai R."/>
            <person name="Kavagutti S V."/>
        </authorList>
    </citation>
    <scope>NUCLEOTIDE SEQUENCE</scope>
</reference>
<dbReference type="AlphaFoldDB" id="A0A6J6J1V4"/>
<dbReference type="SUPFAM" id="SSF56235">
    <property type="entry name" value="N-terminal nucleophile aminohydrolases (Ntn hydrolases)"/>
    <property type="match status" value="1"/>
</dbReference>
<feature type="domain" description="Glutamine amidotransferase type-2" evidence="2">
    <location>
        <begin position="2"/>
        <end position="247"/>
    </location>
</feature>
<sequence length="247" mass="27928">MCRLLGYSSPTATTFGQAVGKNFDQFVSLAKDHCDGWGIATTDNHKAELYKEPVAANKSEHFKEQLEKHKSNAALLHLRWATEGMPVTENNTHPFTYQDITFIHNGSISPFDCLDPLIDKKYLSLAKGTTDSERYFLYLLTQIDKHGFIDGVKAGLSYIKNNCAFSAINMMIINDATFMAACIYNQDKIPSKFKDSPDYYHLKYTTHEGQVVVASSGWNQEGWQEIPNGSVLVVDRNEQRRELIKCD</sequence>
<dbReference type="EMBL" id="CAEZVR010000027">
    <property type="protein sequence ID" value="CAB4631027.1"/>
    <property type="molecule type" value="Genomic_DNA"/>
</dbReference>
<evidence type="ECO:0000259" key="2">
    <source>
        <dbReference type="PROSITE" id="PS51278"/>
    </source>
</evidence>
<evidence type="ECO:0000313" key="3">
    <source>
        <dbReference type="EMBL" id="CAB4631027.1"/>
    </source>
</evidence>
<accession>A0A6J6J1V4</accession>
<dbReference type="InterPro" id="IPR029055">
    <property type="entry name" value="Ntn_hydrolases_N"/>
</dbReference>
<dbReference type="PANTHER" id="PTHR42824:SF1">
    <property type="entry name" value="GLUTAMINE AMIDOTRANSFERASE YAFJ-RELATED"/>
    <property type="match status" value="1"/>
</dbReference>
<dbReference type="InterPro" id="IPR017932">
    <property type="entry name" value="GATase_2_dom"/>
</dbReference>
<name>A0A6J6J1V4_9ZZZZ</name>
<organism evidence="3">
    <name type="scientific">freshwater metagenome</name>
    <dbReference type="NCBI Taxonomy" id="449393"/>
    <lineage>
        <taxon>unclassified sequences</taxon>
        <taxon>metagenomes</taxon>
        <taxon>ecological metagenomes</taxon>
    </lineage>
</organism>
<dbReference type="InterPro" id="IPR026869">
    <property type="entry name" value="EgtC-like"/>
</dbReference>
<dbReference type="Pfam" id="PF13230">
    <property type="entry name" value="GATase_4"/>
    <property type="match status" value="1"/>
</dbReference>
<dbReference type="PANTHER" id="PTHR42824">
    <property type="entry name" value="GLUTAMINE AMIDOTRANSFERASE"/>
    <property type="match status" value="1"/>
</dbReference>